<evidence type="ECO:0000313" key="1">
    <source>
        <dbReference type="EMBL" id="KAF2766643.1"/>
    </source>
</evidence>
<protein>
    <submittedName>
        <fullName evidence="1">Uncharacterized protein</fullName>
    </submittedName>
</protein>
<name>A0A6G1L141_9PEZI</name>
<gene>
    <name evidence="1" type="ORF">EJ03DRAFT_174806</name>
</gene>
<keyword evidence="2" id="KW-1185">Reference proteome</keyword>
<dbReference type="EMBL" id="ML995868">
    <property type="protein sequence ID" value="KAF2766643.1"/>
    <property type="molecule type" value="Genomic_DNA"/>
</dbReference>
<accession>A0A6G1L141</accession>
<organism evidence="1 2">
    <name type="scientific">Teratosphaeria nubilosa</name>
    <dbReference type="NCBI Taxonomy" id="161662"/>
    <lineage>
        <taxon>Eukaryota</taxon>
        <taxon>Fungi</taxon>
        <taxon>Dikarya</taxon>
        <taxon>Ascomycota</taxon>
        <taxon>Pezizomycotina</taxon>
        <taxon>Dothideomycetes</taxon>
        <taxon>Dothideomycetidae</taxon>
        <taxon>Mycosphaerellales</taxon>
        <taxon>Teratosphaeriaceae</taxon>
        <taxon>Teratosphaeria</taxon>
    </lineage>
</organism>
<dbReference type="Proteomes" id="UP000799436">
    <property type="component" value="Unassembled WGS sequence"/>
</dbReference>
<evidence type="ECO:0000313" key="2">
    <source>
        <dbReference type="Proteomes" id="UP000799436"/>
    </source>
</evidence>
<proteinExistence type="predicted"/>
<sequence>MRRSNVCCSTDLTSPPKRVDVPDRGLTQVATARRLFAMTSESPLDQISRGCCRSARSRRRLGKQLTSDLTRRGNAQASGHMNDGYSWETIGGSPPQRLLTLDAEDQFHLTGNRGAGWHVNKACGPPVRWSSFHPCLANEGGKAVKVALLLVEMAVPAR</sequence>
<dbReference type="AlphaFoldDB" id="A0A6G1L141"/>
<reference evidence="1" key="1">
    <citation type="journal article" date="2020" name="Stud. Mycol.">
        <title>101 Dothideomycetes genomes: a test case for predicting lifestyles and emergence of pathogens.</title>
        <authorList>
            <person name="Haridas S."/>
            <person name="Albert R."/>
            <person name="Binder M."/>
            <person name="Bloem J."/>
            <person name="Labutti K."/>
            <person name="Salamov A."/>
            <person name="Andreopoulos B."/>
            <person name="Baker S."/>
            <person name="Barry K."/>
            <person name="Bills G."/>
            <person name="Bluhm B."/>
            <person name="Cannon C."/>
            <person name="Castanera R."/>
            <person name="Culley D."/>
            <person name="Daum C."/>
            <person name="Ezra D."/>
            <person name="Gonzalez J."/>
            <person name="Henrissat B."/>
            <person name="Kuo A."/>
            <person name="Liang C."/>
            <person name="Lipzen A."/>
            <person name="Lutzoni F."/>
            <person name="Magnuson J."/>
            <person name="Mondo S."/>
            <person name="Nolan M."/>
            <person name="Ohm R."/>
            <person name="Pangilinan J."/>
            <person name="Park H.-J."/>
            <person name="Ramirez L."/>
            <person name="Alfaro M."/>
            <person name="Sun H."/>
            <person name="Tritt A."/>
            <person name="Yoshinaga Y."/>
            <person name="Zwiers L.-H."/>
            <person name="Turgeon B."/>
            <person name="Goodwin S."/>
            <person name="Spatafora J."/>
            <person name="Crous P."/>
            <person name="Grigoriev I."/>
        </authorList>
    </citation>
    <scope>NUCLEOTIDE SEQUENCE</scope>
    <source>
        <strain evidence="1">CBS 116005</strain>
    </source>
</reference>